<accession>A0A2D1GK89</accession>
<reference evidence="2 3" key="1">
    <citation type="submission" date="2017-09" db="EMBL/GenBank/DDBJ databases">
        <authorList>
            <person name="De los Santos T."/>
            <person name="Kan J."/>
            <person name="Lopez B."/>
            <person name="Louie K."/>
            <person name="Ocampo C."/>
            <person name="Joh S."/>
            <person name="Ng R."/>
            <person name="Pirino G."/>
            <person name="Reddi K."/>
            <person name="Moberg-Parker J."/>
            <person name="Garlena R.A."/>
            <person name="Russell D.A."/>
            <person name="Pope W.H."/>
            <person name="Jacobs-Sera D."/>
            <person name="Hendrix R.W."/>
            <person name="Hatfull G.F."/>
        </authorList>
    </citation>
    <scope>NUCLEOTIDE SEQUENCE [LARGE SCALE GENOMIC DNA]</scope>
</reference>
<evidence type="ECO:0000256" key="1">
    <source>
        <dbReference type="SAM" id="MobiDB-lite"/>
    </source>
</evidence>
<name>A0A2D1GK89_9CAUD</name>
<feature type="region of interest" description="Disordered" evidence="1">
    <location>
        <begin position="1"/>
        <end position="93"/>
    </location>
</feature>
<proteinExistence type="predicted"/>
<organism evidence="2 3">
    <name type="scientific">Mycobacterium phage Terminus</name>
    <dbReference type="NCBI Taxonomy" id="2041552"/>
    <lineage>
        <taxon>Viruses</taxon>
        <taxon>Duplodnaviria</taxon>
        <taxon>Heunggongvirae</taxon>
        <taxon>Uroviricota</taxon>
        <taxon>Caudoviricetes</taxon>
        <taxon>Kostyavirus</taxon>
        <taxon>Kostyavirus CJW1</taxon>
    </lineage>
</organism>
<sequence length="137" mass="14836">MASAHATTDRETATEAQHGTEATTASTRPNSARPYSKHNQSAHADSPRQSLTTTRSADASSYARGSTRTIHDTVEPFAPRATTHTQHAHNPISGTVASPCIRMHTRMHTHHINAGGIAYPCMHNHAPNLITMHQQTT</sequence>
<gene>
    <name evidence="2" type="ORF">SEA_TERMINUS_149</name>
</gene>
<dbReference type="EMBL" id="MF919535">
    <property type="protein sequence ID" value="ATN92132.1"/>
    <property type="molecule type" value="Genomic_DNA"/>
</dbReference>
<dbReference type="Proteomes" id="UP000229642">
    <property type="component" value="Segment"/>
</dbReference>
<protein>
    <submittedName>
        <fullName evidence="2">Uncharacterized protein</fullName>
    </submittedName>
</protein>
<feature type="compositionally biased region" description="Polar residues" evidence="1">
    <location>
        <begin position="14"/>
        <end position="30"/>
    </location>
</feature>
<feature type="compositionally biased region" description="Polar residues" evidence="1">
    <location>
        <begin position="37"/>
        <end position="68"/>
    </location>
</feature>
<evidence type="ECO:0000313" key="2">
    <source>
        <dbReference type="EMBL" id="ATN92132.1"/>
    </source>
</evidence>
<evidence type="ECO:0000313" key="3">
    <source>
        <dbReference type="Proteomes" id="UP000229642"/>
    </source>
</evidence>